<evidence type="ECO:0000313" key="1">
    <source>
        <dbReference type="EMBL" id="MFD0763849.1"/>
    </source>
</evidence>
<keyword evidence="1" id="KW-0548">Nucleotidyltransferase</keyword>
<protein>
    <submittedName>
        <fullName evidence="1">Cytidylyltransferase domain-containing protein</fullName>
    </submittedName>
</protein>
<evidence type="ECO:0000313" key="2">
    <source>
        <dbReference type="Proteomes" id="UP001597073"/>
    </source>
</evidence>
<dbReference type="GO" id="GO:0016779">
    <property type="term" value="F:nucleotidyltransferase activity"/>
    <property type="evidence" value="ECO:0007669"/>
    <property type="project" value="UniProtKB-KW"/>
</dbReference>
<proteinExistence type="predicted"/>
<organism evidence="1 2">
    <name type="scientific">Mucilaginibacter lutimaris</name>
    <dbReference type="NCBI Taxonomy" id="931629"/>
    <lineage>
        <taxon>Bacteria</taxon>
        <taxon>Pseudomonadati</taxon>
        <taxon>Bacteroidota</taxon>
        <taxon>Sphingobacteriia</taxon>
        <taxon>Sphingobacteriales</taxon>
        <taxon>Sphingobacteriaceae</taxon>
        <taxon>Mucilaginibacter</taxon>
    </lineage>
</organism>
<dbReference type="Gene3D" id="3.90.550.10">
    <property type="entry name" value="Spore Coat Polysaccharide Biosynthesis Protein SpsA, Chain A"/>
    <property type="match status" value="1"/>
</dbReference>
<reference evidence="2" key="1">
    <citation type="journal article" date="2019" name="Int. J. Syst. Evol. Microbiol.">
        <title>The Global Catalogue of Microorganisms (GCM) 10K type strain sequencing project: providing services to taxonomists for standard genome sequencing and annotation.</title>
        <authorList>
            <consortium name="The Broad Institute Genomics Platform"/>
            <consortium name="The Broad Institute Genome Sequencing Center for Infectious Disease"/>
            <person name="Wu L."/>
            <person name="Ma J."/>
        </authorList>
    </citation>
    <scope>NUCLEOTIDE SEQUENCE [LARGE SCALE GENOMIC DNA]</scope>
    <source>
        <strain evidence="2">CCUG 60742</strain>
    </source>
</reference>
<sequence>MVVEAIIQARMGSSRLRGKSLMPLAGIPLLKRVIDTVKRNDFITGVTVATSTLTEDDPIEAYCAYLGAKCVRGDSKDVLSRFIKAAEDLQNGDQVIRVTADNPFNRHDVSAFLFKQHISGSNDYTYVDGLSHIAYENINVGALRKVWAQPDLNDYHKEHVTPYFRDNRDRFKLLSYDNTIDGLNPTVDKLLTVDSPDDHKRIEQMIIDIKYDTSPELNFNKIYKWLEINYTDKKIETL</sequence>
<dbReference type="SUPFAM" id="SSF53448">
    <property type="entry name" value="Nucleotide-diphospho-sugar transferases"/>
    <property type="match status" value="1"/>
</dbReference>
<keyword evidence="1" id="KW-0808">Transferase</keyword>
<gene>
    <name evidence="1" type="ORF">ACFQZI_03245</name>
</gene>
<dbReference type="PANTHER" id="PTHR42866">
    <property type="entry name" value="3-DEOXY-MANNO-OCTULOSONATE CYTIDYLYLTRANSFERASE"/>
    <property type="match status" value="1"/>
</dbReference>
<dbReference type="InterPro" id="IPR003329">
    <property type="entry name" value="Cytidylyl_trans"/>
</dbReference>
<dbReference type="Pfam" id="PF02348">
    <property type="entry name" value="CTP_transf_3"/>
    <property type="match status" value="1"/>
</dbReference>
<accession>A0ABW2ZC84</accession>
<dbReference type="InterPro" id="IPR029044">
    <property type="entry name" value="Nucleotide-diphossugar_trans"/>
</dbReference>
<comment type="caution">
    <text evidence="1">The sequence shown here is derived from an EMBL/GenBank/DDBJ whole genome shotgun (WGS) entry which is preliminary data.</text>
</comment>
<keyword evidence="2" id="KW-1185">Reference proteome</keyword>
<dbReference type="PANTHER" id="PTHR42866:SF1">
    <property type="entry name" value="SPORE COAT POLYSACCHARIDE BIOSYNTHESIS PROTEIN SPSF"/>
    <property type="match status" value="1"/>
</dbReference>
<dbReference type="RefSeq" id="WP_377138325.1">
    <property type="nucleotide sequence ID" value="NZ_JBHTIA010000003.1"/>
</dbReference>
<dbReference type="EMBL" id="JBHTIA010000003">
    <property type="protein sequence ID" value="MFD0763849.1"/>
    <property type="molecule type" value="Genomic_DNA"/>
</dbReference>
<name>A0ABW2ZC84_9SPHI</name>
<dbReference type="Proteomes" id="UP001597073">
    <property type="component" value="Unassembled WGS sequence"/>
</dbReference>